<proteinExistence type="predicted"/>
<name>A0ABT2YBE6_9BURK</name>
<organism evidence="1 2">
    <name type="scientific">Roseateles oligotrophus</name>
    <dbReference type="NCBI Taxonomy" id="1769250"/>
    <lineage>
        <taxon>Bacteria</taxon>
        <taxon>Pseudomonadati</taxon>
        <taxon>Pseudomonadota</taxon>
        <taxon>Betaproteobacteria</taxon>
        <taxon>Burkholderiales</taxon>
        <taxon>Sphaerotilaceae</taxon>
        <taxon>Roseateles</taxon>
    </lineage>
</organism>
<dbReference type="RefSeq" id="WP_263570091.1">
    <property type="nucleotide sequence ID" value="NZ_JAJIRN010000002.1"/>
</dbReference>
<comment type="caution">
    <text evidence="1">The sequence shown here is derived from an EMBL/GenBank/DDBJ whole genome shotgun (WGS) entry which is preliminary data.</text>
</comment>
<evidence type="ECO:0000313" key="1">
    <source>
        <dbReference type="EMBL" id="MCV2367474.1"/>
    </source>
</evidence>
<gene>
    <name evidence="1" type="ORF">LNV07_05140</name>
</gene>
<sequence>MSSLSRRALCLGMGLLLLTGLGRADPLRIGSWNRKTDSLVRVSEAVLTQAYAELHQPVEFVELPVRRAMQMMLSRELDGNVYRVADVALSQPALYRVATPIGDAEVRAYAIDSNLKTVSWSDLAGLRVAYMRGTLLVEKNLPAGSRPIEASSQAEMFRMVKRGMTDVLLFVEPAQAEPNPLATDAGVRRLESALERLPVFHYLSGRHQELGKRLDAVLSRMEASGESQAIRIKTLDLMNQD</sequence>
<accession>A0ABT2YBE6</accession>
<keyword evidence="2" id="KW-1185">Reference proteome</keyword>
<protein>
    <submittedName>
        <fullName evidence="1">Transporter substrate-binding domain-containing protein</fullName>
    </submittedName>
</protein>
<reference evidence="1 2" key="1">
    <citation type="submission" date="2021-11" db="EMBL/GenBank/DDBJ databases">
        <authorList>
            <person name="Liang Q."/>
            <person name="Mou H."/>
            <person name="Liu Z."/>
        </authorList>
    </citation>
    <scope>NUCLEOTIDE SEQUENCE [LARGE SCALE GENOMIC DNA]</scope>
    <source>
        <strain evidence="1 2">CHU3</strain>
    </source>
</reference>
<dbReference type="SUPFAM" id="SSF53850">
    <property type="entry name" value="Periplasmic binding protein-like II"/>
    <property type="match status" value="1"/>
</dbReference>
<dbReference type="EMBL" id="JAJIRN010000002">
    <property type="protein sequence ID" value="MCV2367474.1"/>
    <property type="molecule type" value="Genomic_DNA"/>
</dbReference>
<evidence type="ECO:0000313" key="2">
    <source>
        <dbReference type="Proteomes" id="UP001209701"/>
    </source>
</evidence>
<dbReference type="Gene3D" id="3.40.190.10">
    <property type="entry name" value="Periplasmic binding protein-like II"/>
    <property type="match status" value="2"/>
</dbReference>
<dbReference type="Proteomes" id="UP001209701">
    <property type="component" value="Unassembled WGS sequence"/>
</dbReference>